<evidence type="ECO:0000256" key="1">
    <source>
        <dbReference type="ARBA" id="ARBA00004651"/>
    </source>
</evidence>
<dbReference type="PANTHER" id="PTHR10791">
    <property type="entry name" value="RAG1-ACTIVATING PROTEIN 1"/>
    <property type="match status" value="1"/>
</dbReference>
<dbReference type="Gene3D" id="1.20.1280.290">
    <property type="match status" value="2"/>
</dbReference>
<accession>A0AAV5DVV9</accession>
<evidence type="ECO:0000256" key="3">
    <source>
        <dbReference type="ARBA" id="ARBA00022448"/>
    </source>
</evidence>
<dbReference type="PANTHER" id="PTHR10791:SF44">
    <property type="entry name" value="BIDIRECTIONAL SUGAR TRANSPORTER SWEET1"/>
    <property type="match status" value="1"/>
</dbReference>
<sequence length="309" mass="33662">MVRANVDGVHADVLYSGNQQCTPREFASSAAVFSSYTRFDPNFGLITGALYLRQKQKAHGFCFHVKLRNVIALFLFLSPVPTFWRIIKRKSTEDFSGVPYNMTLLNCLLSAWYGLPFVSPNNILVSTINGAGSAIEVVYVVIFLVFASSRKTRLRMLGLASGVAAVFTMVVLVSLLALHGQGRKVFCGLAATICSICMYASPLSIMRHVVKTKSVEFMPFLLSLAVFLCGTSWFVYGLLGRDPFVTIPNGCGSFLGAVQLVLYAIYRNSGNSKASGEDGKPHQQRDAADVEMPEAKSSKKVADDGADIV</sequence>
<evidence type="ECO:0000313" key="14">
    <source>
        <dbReference type="Proteomes" id="UP001054889"/>
    </source>
</evidence>
<keyword evidence="14" id="KW-1185">Reference proteome</keyword>
<keyword evidence="8 11" id="KW-1133">Transmembrane helix</keyword>
<keyword evidence="7" id="KW-0677">Repeat</keyword>
<comment type="function">
    <text evidence="11">Mediates both low-affinity uptake and efflux of sugar across the membrane.</text>
</comment>
<reference evidence="13" key="2">
    <citation type="submission" date="2021-12" db="EMBL/GenBank/DDBJ databases">
        <title>Resequencing data analysis of finger millet.</title>
        <authorList>
            <person name="Hatakeyama M."/>
            <person name="Aluri S."/>
            <person name="Balachadran M.T."/>
            <person name="Sivarajan S.R."/>
            <person name="Poveda L."/>
            <person name="Shimizu-Inatsugi R."/>
            <person name="Schlapbach R."/>
            <person name="Sreeman S.M."/>
            <person name="Shimizu K.K."/>
        </authorList>
    </citation>
    <scope>NUCLEOTIDE SEQUENCE</scope>
</reference>
<comment type="caution">
    <text evidence="13">The sequence shown here is derived from an EMBL/GenBank/DDBJ whole genome shotgun (WGS) entry which is preliminary data.</text>
</comment>
<evidence type="ECO:0000256" key="5">
    <source>
        <dbReference type="ARBA" id="ARBA00022597"/>
    </source>
</evidence>
<evidence type="ECO:0000256" key="2">
    <source>
        <dbReference type="ARBA" id="ARBA00007809"/>
    </source>
</evidence>
<dbReference type="Proteomes" id="UP001054889">
    <property type="component" value="Unassembled WGS sequence"/>
</dbReference>
<dbReference type="InterPro" id="IPR004316">
    <property type="entry name" value="SWEET_rpt"/>
</dbReference>
<keyword evidence="9 11" id="KW-0472">Membrane</keyword>
<feature type="transmembrane region" description="Helical" evidence="11">
    <location>
        <begin position="217"/>
        <end position="239"/>
    </location>
</feature>
<evidence type="ECO:0000256" key="9">
    <source>
        <dbReference type="ARBA" id="ARBA00023136"/>
    </source>
</evidence>
<feature type="transmembrane region" description="Helical" evidence="11">
    <location>
        <begin position="123"/>
        <end position="147"/>
    </location>
</feature>
<evidence type="ECO:0000256" key="11">
    <source>
        <dbReference type="RuleBase" id="RU910715"/>
    </source>
</evidence>
<dbReference type="GO" id="GO:0051119">
    <property type="term" value="F:sugar transmembrane transporter activity"/>
    <property type="evidence" value="ECO:0007669"/>
    <property type="project" value="InterPro"/>
</dbReference>
<comment type="caution">
    <text evidence="11">Lacks conserved residue(s) required for the propagation of feature annotation.</text>
</comment>
<feature type="region of interest" description="Disordered" evidence="12">
    <location>
        <begin position="272"/>
        <end position="309"/>
    </location>
</feature>
<dbReference type="GO" id="GO:0005886">
    <property type="term" value="C:plasma membrane"/>
    <property type="evidence" value="ECO:0007669"/>
    <property type="project" value="UniProtKB-SubCell"/>
</dbReference>
<dbReference type="InterPro" id="IPR047664">
    <property type="entry name" value="SWEET"/>
</dbReference>
<dbReference type="AlphaFoldDB" id="A0AAV5DVV9"/>
<dbReference type="FunFam" id="1.20.1280.290:FF:000014">
    <property type="entry name" value="Bidirectional sugar transporter SWEET"/>
    <property type="match status" value="1"/>
</dbReference>
<evidence type="ECO:0000313" key="13">
    <source>
        <dbReference type="EMBL" id="GJN14461.1"/>
    </source>
</evidence>
<keyword evidence="4" id="KW-1003">Cell membrane</keyword>
<evidence type="ECO:0000256" key="7">
    <source>
        <dbReference type="ARBA" id="ARBA00022737"/>
    </source>
</evidence>
<dbReference type="FunFam" id="1.20.1280.290:FF:000002">
    <property type="entry name" value="Bidirectional sugar transporter SWEET"/>
    <property type="match status" value="1"/>
</dbReference>
<gene>
    <name evidence="13" type="primary">gb01293</name>
    <name evidence="13" type="ORF">PR202_gb01293</name>
</gene>
<evidence type="ECO:0000256" key="8">
    <source>
        <dbReference type="ARBA" id="ARBA00022989"/>
    </source>
</evidence>
<keyword evidence="5 11" id="KW-0762">Sugar transport</keyword>
<evidence type="ECO:0000256" key="6">
    <source>
        <dbReference type="ARBA" id="ARBA00022692"/>
    </source>
</evidence>
<dbReference type="Pfam" id="PF03083">
    <property type="entry name" value="MtN3_slv"/>
    <property type="match status" value="2"/>
</dbReference>
<evidence type="ECO:0000256" key="4">
    <source>
        <dbReference type="ARBA" id="ARBA00022475"/>
    </source>
</evidence>
<reference evidence="13" key="1">
    <citation type="journal article" date="2018" name="DNA Res.">
        <title>Multiple hybrid de novo genome assembly of finger millet, an orphan allotetraploid crop.</title>
        <authorList>
            <person name="Hatakeyama M."/>
            <person name="Aluri S."/>
            <person name="Balachadran M.T."/>
            <person name="Sivarajan S.R."/>
            <person name="Patrignani A."/>
            <person name="Gruter S."/>
            <person name="Poveda L."/>
            <person name="Shimizu-Inatsugi R."/>
            <person name="Baeten J."/>
            <person name="Francoijs K.J."/>
            <person name="Nataraja K.N."/>
            <person name="Reddy Y.A.N."/>
            <person name="Phadnis S."/>
            <person name="Ravikumar R.L."/>
            <person name="Schlapbach R."/>
            <person name="Sreeman S.M."/>
            <person name="Shimizu K.K."/>
        </authorList>
    </citation>
    <scope>NUCLEOTIDE SEQUENCE</scope>
</reference>
<comment type="subcellular location">
    <subcellularLocation>
        <location evidence="1">Cell membrane</location>
        <topology evidence="1">Multi-pass membrane protein</topology>
    </subcellularLocation>
</comment>
<protein>
    <recommendedName>
        <fullName evidence="11">Bidirectional sugar transporter SWEET</fullName>
    </recommendedName>
</protein>
<name>A0AAV5DVV9_ELECO</name>
<keyword evidence="3 11" id="KW-0813">Transport</keyword>
<feature type="transmembrane region" description="Helical" evidence="11">
    <location>
        <begin position="245"/>
        <end position="266"/>
    </location>
</feature>
<keyword evidence="6 11" id="KW-0812">Transmembrane</keyword>
<feature type="transmembrane region" description="Helical" evidence="11">
    <location>
        <begin position="159"/>
        <end position="179"/>
    </location>
</feature>
<organism evidence="13 14">
    <name type="scientific">Eleusine coracana subsp. coracana</name>
    <dbReference type="NCBI Taxonomy" id="191504"/>
    <lineage>
        <taxon>Eukaryota</taxon>
        <taxon>Viridiplantae</taxon>
        <taxon>Streptophyta</taxon>
        <taxon>Embryophyta</taxon>
        <taxon>Tracheophyta</taxon>
        <taxon>Spermatophyta</taxon>
        <taxon>Magnoliopsida</taxon>
        <taxon>Liliopsida</taxon>
        <taxon>Poales</taxon>
        <taxon>Poaceae</taxon>
        <taxon>PACMAD clade</taxon>
        <taxon>Chloridoideae</taxon>
        <taxon>Cynodonteae</taxon>
        <taxon>Eleusininae</taxon>
        <taxon>Eleusine</taxon>
    </lineage>
</organism>
<comment type="similarity">
    <text evidence="2 11">Belongs to the SWEET sugar transporter family.</text>
</comment>
<evidence type="ECO:0000256" key="12">
    <source>
        <dbReference type="SAM" id="MobiDB-lite"/>
    </source>
</evidence>
<feature type="transmembrane region" description="Helical" evidence="11">
    <location>
        <begin position="99"/>
        <end position="117"/>
    </location>
</feature>
<feature type="transmembrane region" description="Helical" evidence="11">
    <location>
        <begin position="185"/>
        <end position="205"/>
    </location>
</feature>
<proteinExistence type="inferred from homology"/>
<dbReference type="EMBL" id="BQKI01000071">
    <property type="protein sequence ID" value="GJN14461.1"/>
    <property type="molecule type" value="Genomic_DNA"/>
</dbReference>
<evidence type="ECO:0000256" key="10">
    <source>
        <dbReference type="ARBA" id="ARBA00037238"/>
    </source>
</evidence>
<comment type="function">
    <text evidence="10">Mediates both low-affinity uptake and efflux of sugar across the plasma membrane.</text>
</comment>
<feature type="compositionally biased region" description="Basic and acidic residues" evidence="12">
    <location>
        <begin position="275"/>
        <end position="303"/>
    </location>
</feature>